<evidence type="ECO:0008006" key="4">
    <source>
        <dbReference type="Google" id="ProtNLM"/>
    </source>
</evidence>
<sequence>MTLGAGAFAVLVWGSLASVVVTFGCLLWVVLREDVTERRARSAGRRAER</sequence>
<gene>
    <name evidence="2" type="ORF">SAMN04488133_2481</name>
</gene>
<proteinExistence type="predicted"/>
<dbReference type="EMBL" id="FNVN01000003">
    <property type="protein sequence ID" value="SEG51461.1"/>
    <property type="molecule type" value="Genomic_DNA"/>
</dbReference>
<feature type="transmembrane region" description="Helical" evidence="1">
    <location>
        <begin position="6"/>
        <end position="31"/>
    </location>
</feature>
<keyword evidence="3" id="KW-1185">Reference proteome</keyword>
<evidence type="ECO:0000313" key="3">
    <source>
        <dbReference type="Proteomes" id="UP000236740"/>
    </source>
</evidence>
<dbReference type="RefSeq" id="WP_160113937.1">
    <property type="nucleotide sequence ID" value="NZ_CP031311.1"/>
</dbReference>
<keyword evidence="1" id="KW-1133">Transmembrane helix</keyword>
<reference evidence="2 3" key="1">
    <citation type="submission" date="2016-10" db="EMBL/GenBank/DDBJ databases">
        <authorList>
            <person name="de Groot N.N."/>
        </authorList>
    </citation>
    <scope>NUCLEOTIDE SEQUENCE [LARGE SCALE GENOMIC DNA]</scope>
    <source>
        <strain evidence="2 3">CGMCC 1.10331</strain>
    </source>
</reference>
<accession>A0A1H6ASH3</accession>
<protein>
    <recommendedName>
        <fullName evidence="4">Heme exporter protein D</fullName>
    </recommendedName>
</protein>
<dbReference type="Proteomes" id="UP000236740">
    <property type="component" value="Unassembled WGS sequence"/>
</dbReference>
<dbReference type="AlphaFoldDB" id="A0A1H6ASH3"/>
<evidence type="ECO:0000313" key="2">
    <source>
        <dbReference type="EMBL" id="SEG51461.1"/>
    </source>
</evidence>
<keyword evidence="1" id="KW-0812">Transmembrane</keyword>
<keyword evidence="1" id="KW-0472">Membrane</keyword>
<name>A0A1H6ASH3_9EURY</name>
<dbReference type="GeneID" id="43740853"/>
<organism evidence="2 3">
    <name type="scientific">Halobellus limi</name>
    <dbReference type="NCBI Taxonomy" id="699433"/>
    <lineage>
        <taxon>Archaea</taxon>
        <taxon>Methanobacteriati</taxon>
        <taxon>Methanobacteriota</taxon>
        <taxon>Stenosarchaea group</taxon>
        <taxon>Halobacteria</taxon>
        <taxon>Halobacteriales</taxon>
        <taxon>Haloferacaceae</taxon>
        <taxon>Halobellus</taxon>
    </lineage>
</organism>
<evidence type="ECO:0000256" key="1">
    <source>
        <dbReference type="SAM" id="Phobius"/>
    </source>
</evidence>